<feature type="domain" description="Glycosyl transferase family 1" evidence="1">
    <location>
        <begin position="16"/>
        <end position="114"/>
    </location>
</feature>
<dbReference type="AlphaFoldDB" id="A0A382KSM6"/>
<protein>
    <recommendedName>
        <fullName evidence="1">Glycosyl transferase family 1 domain-containing protein</fullName>
    </recommendedName>
</protein>
<dbReference type="PANTHER" id="PTHR12526">
    <property type="entry name" value="GLYCOSYLTRANSFERASE"/>
    <property type="match status" value="1"/>
</dbReference>
<dbReference type="SUPFAM" id="SSF53756">
    <property type="entry name" value="UDP-Glycosyltransferase/glycogen phosphorylase"/>
    <property type="match status" value="1"/>
</dbReference>
<name>A0A382KSM6_9ZZZZ</name>
<accession>A0A382KSM6</accession>
<gene>
    <name evidence="2" type="ORF">METZ01_LOCUS278515</name>
</gene>
<dbReference type="GO" id="GO:0016757">
    <property type="term" value="F:glycosyltransferase activity"/>
    <property type="evidence" value="ECO:0007669"/>
    <property type="project" value="InterPro"/>
</dbReference>
<reference evidence="2" key="1">
    <citation type="submission" date="2018-05" db="EMBL/GenBank/DDBJ databases">
        <authorList>
            <person name="Lanie J.A."/>
            <person name="Ng W.-L."/>
            <person name="Kazmierczak K.M."/>
            <person name="Andrzejewski T.M."/>
            <person name="Davidsen T.M."/>
            <person name="Wayne K.J."/>
            <person name="Tettelin H."/>
            <person name="Glass J.I."/>
            <person name="Rusch D."/>
            <person name="Podicherti R."/>
            <person name="Tsui H.-C.T."/>
            <person name="Winkler M.E."/>
        </authorList>
    </citation>
    <scope>NUCLEOTIDE SEQUENCE</scope>
</reference>
<proteinExistence type="predicted"/>
<evidence type="ECO:0000259" key="1">
    <source>
        <dbReference type="Pfam" id="PF00534"/>
    </source>
</evidence>
<organism evidence="2">
    <name type="scientific">marine metagenome</name>
    <dbReference type="NCBI Taxonomy" id="408172"/>
    <lineage>
        <taxon>unclassified sequences</taxon>
        <taxon>metagenomes</taxon>
        <taxon>ecological metagenomes</taxon>
    </lineage>
</organism>
<dbReference type="InterPro" id="IPR001296">
    <property type="entry name" value="Glyco_trans_1"/>
</dbReference>
<evidence type="ECO:0000313" key="2">
    <source>
        <dbReference type="EMBL" id="SVC25661.1"/>
    </source>
</evidence>
<feature type="non-terminal residue" evidence="2">
    <location>
        <position position="1"/>
    </location>
</feature>
<dbReference type="Gene3D" id="3.40.50.2000">
    <property type="entry name" value="Glycogen Phosphorylase B"/>
    <property type="match status" value="2"/>
</dbReference>
<dbReference type="Pfam" id="PF00534">
    <property type="entry name" value="Glycos_transf_1"/>
    <property type="match status" value="1"/>
</dbReference>
<sequence length="147" mass="16719">AYGIELKDKISGSSYLKDRIIFTGKQKNVREILDLAEIYVQPTLNKGRMEGEGAPIAIQEAMANGKVIIGSDVPGIRDQLHNFPENLFSPNNYLDLKSKLLKFISNDVKVNTEIGKKFVNFVLINYELNIEKKQLQNYYIDLINNIN</sequence>
<dbReference type="EMBL" id="UINC01081623">
    <property type="protein sequence ID" value="SVC25661.1"/>
    <property type="molecule type" value="Genomic_DNA"/>
</dbReference>